<evidence type="ECO:0000256" key="4">
    <source>
        <dbReference type="ARBA" id="ARBA00022692"/>
    </source>
</evidence>
<feature type="transmembrane region" description="Helical" evidence="8">
    <location>
        <begin position="127"/>
        <end position="145"/>
    </location>
</feature>
<protein>
    <submittedName>
        <fullName evidence="9">Uncharacterized protein</fullName>
    </submittedName>
</protein>
<evidence type="ECO:0000313" key="10">
    <source>
        <dbReference type="Proteomes" id="UP001642483"/>
    </source>
</evidence>
<evidence type="ECO:0000256" key="6">
    <source>
        <dbReference type="ARBA" id="ARBA00023136"/>
    </source>
</evidence>
<evidence type="ECO:0000256" key="1">
    <source>
        <dbReference type="ARBA" id="ARBA00004424"/>
    </source>
</evidence>
<organism evidence="9 10">
    <name type="scientific">Clavelina lepadiformis</name>
    <name type="common">Light-bulb sea squirt</name>
    <name type="synonym">Ascidia lepadiformis</name>
    <dbReference type="NCBI Taxonomy" id="159417"/>
    <lineage>
        <taxon>Eukaryota</taxon>
        <taxon>Metazoa</taxon>
        <taxon>Chordata</taxon>
        <taxon>Tunicata</taxon>
        <taxon>Ascidiacea</taxon>
        <taxon>Aplousobranchia</taxon>
        <taxon>Clavelinidae</taxon>
        <taxon>Clavelina</taxon>
    </lineage>
</organism>
<comment type="caution">
    <text evidence="9">The sequence shown here is derived from an EMBL/GenBank/DDBJ whole genome shotgun (WGS) entry which is preliminary data.</text>
</comment>
<name>A0ABP0FZW9_CLALP</name>
<evidence type="ECO:0000256" key="5">
    <source>
        <dbReference type="ARBA" id="ARBA00022989"/>
    </source>
</evidence>
<keyword evidence="10" id="KW-1185">Reference proteome</keyword>
<dbReference type="EMBL" id="CAWYQH010000097">
    <property type="protein sequence ID" value="CAK8684327.1"/>
    <property type="molecule type" value="Genomic_DNA"/>
</dbReference>
<dbReference type="PANTHER" id="PTHR10010:SF46">
    <property type="entry name" value="SODIUM-DEPENDENT PHOSPHATE TRANSPORT PROTEIN 2B"/>
    <property type="match status" value="1"/>
</dbReference>
<comment type="similarity">
    <text evidence="2">Belongs to the SLC34A transporter family.</text>
</comment>
<comment type="subcellular location">
    <subcellularLocation>
        <location evidence="1">Apical cell membrane</location>
        <topology evidence="1">Multi-pass membrane protein</topology>
    </subcellularLocation>
</comment>
<gene>
    <name evidence="9" type="ORF">CVLEPA_LOCUS15314</name>
</gene>
<dbReference type="NCBIfam" id="NF037997">
    <property type="entry name" value="Na_Pi_symport"/>
    <property type="match status" value="1"/>
</dbReference>
<dbReference type="Pfam" id="PF02690">
    <property type="entry name" value="Na_Pi_cotrans"/>
    <property type="match status" value="1"/>
</dbReference>
<keyword evidence="6 8" id="KW-0472">Membrane</keyword>
<sequence>MSASALENAVSNGVLKKEQIGNSTELPEYYIEDKEKEDEKNEKKKQKNKKKDDDVWGINYDEDDDQYESWNEMSTKNKVKSATINTIKICLALCCLYLFICSISMLGDAFQILAGKSAGAIFANDSFLSNPITGFIIGILVTVLVQSSSTSTSIIITMVAAKILSVQQAIYIIMGANIGTSVTNTIVALSQSMDKEQFRK</sequence>
<evidence type="ECO:0000313" key="9">
    <source>
        <dbReference type="EMBL" id="CAK8684327.1"/>
    </source>
</evidence>
<keyword evidence="4 8" id="KW-0812">Transmembrane</keyword>
<keyword evidence="5 8" id="KW-1133">Transmembrane helix</keyword>
<feature type="compositionally biased region" description="Basic and acidic residues" evidence="7">
    <location>
        <begin position="31"/>
        <end position="42"/>
    </location>
</feature>
<feature type="transmembrane region" description="Helical" evidence="8">
    <location>
        <begin position="86"/>
        <end position="107"/>
    </location>
</feature>
<feature type="region of interest" description="Disordered" evidence="7">
    <location>
        <begin position="27"/>
        <end position="52"/>
    </location>
</feature>
<evidence type="ECO:0000256" key="2">
    <source>
        <dbReference type="ARBA" id="ARBA00005808"/>
    </source>
</evidence>
<proteinExistence type="inferred from homology"/>
<evidence type="ECO:0000256" key="8">
    <source>
        <dbReference type="SAM" id="Phobius"/>
    </source>
</evidence>
<evidence type="ECO:0000256" key="3">
    <source>
        <dbReference type="ARBA" id="ARBA00022475"/>
    </source>
</evidence>
<evidence type="ECO:0000256" key="7">
    <source>
        <dbReference type="SAM" id="MobiDB-lite"/>
    </source>
</evidence>
<dbReference type="PANTHER" id="PTHR10010">
    <property type="entry name" value="SOLUTE CARRIER FAMILY 34 SODIUM PHOSPHATE , MEMBER 2-RELATED"/>
    <property type="match status" value="1"/>
</dbReference>
<keyword evidence="3" id="KW-1003">Cell membrane</keyword>
<dbReference type="InterPro" id="IPR003841">
    <property type="entry name" value="Na/Pi_transpt"/>
</dbReference>
<reference evidence="9 10" key="1">
    <citation type="submission" date="2024-02" db="EMBL/GenBank/DDBJ databases">
        <authorList>
            <person name="Daric V."/>
            <person name="Darras S."/>
        </authorList>
    </citation>
    <scope>NUCLEOTIDE SEQUENCE [LARGE SCALE GENOMIC DNA]</scope>
</reference>
<dbReference type="Proteomes" id="UP001642483">
    <property type="component" value="Unassembled WGS sequence"/>
</dbReference>
<accession>A0ABP0FZW9</accession>